<evidence type="ECO:0000256" key="2">
    <source>
        <dbReference type="ARBA" id="ARBA00022603"/>
    </source>
</evidence>
<keyword evidence="6" id="KW-1185">Reference proteome</keyword>
<dbReference type="InterPro" id="IPR051419">
    <property type="entry name" value="Lys/N-term_MeTrsfase_sf"/>
</dbReference>
<evidence type="ECO:0000256" key="3">
    <source>
        <dbReference type="ARBA" id="ARBA00022679"/>
    </source>
</evidence>
<feature type="domain" description="Methyltransferase type 11" evidence="4">
    <location>
        <begin position="158"/>
        <end position="260"/>
    </location>
</feature>
<sequence length="304" mass="33759">MDKKDKKQHQNLSLHERYLALLDKHNAENADKPPEEQEGPQIKNEVVKKALAAVHGPGKLDSLAFLSDESLDKVLDELAELYDSDQHRLGWTARGGFDTKEFWERSYAKAVLPHEWALPPSSLLKYEFRDVSMHRTTTTARGTATLDQDCPRAAKTLVLGGGTSTLAQALCDEGWSDVTALDFSEVAVKRGLEMEPSVNWMVGDARRLDETFSDETFGAIVDKGTVDAIYLSAGDSCTEDVGAVAAGAARVLEPRGTFLCVSLSAPQYLWPLLQCDAWDIQQCEVRRLDGAFLYVMRRGRLKKK</sequence>
<gene>
    <name evidence="5" type="ORF">PECAL_2P21110</name>
</gene>
<evidence type="ECO:0000313" key="5">
    <source>
        <dbReference type="EMBL" id="CAH0369006.1"/>
    </source>
</evidence>
<dbReference type="AlphaFoldDB" id="A0A8J2SEG9"/>
<dbReference type="GO" id="GO:0032259">
    <property type="term" value="P:methylation"/>
    <property type="evidence" value="ECO:0007669"/>
    <property type="project" value="UniProtKB-KW"/>
</dbReference>
<evidence type="ECO:0000256" key="1">
    <source>
        <dbReference type="ARBA" id="ARBA00008361"/>
    </source>
</evidence>
<organism evidence="5 6">
    <name type="scientific">Pelagomonas calceolata</name>
    <dbReference type="NCBI Taxonomy" id="35677"/>
    <lineage>
        <taxon>Eukaryota</taxon>
        <taxon>Sar</taxon>
        <taxon>Stramenopiles</taxon>
        <taxon>Ochrophyta</taxon>
        <taxon>Pelagophyceae</taxon>
        <taxon>Pelagomonadales</taxon>
        <taxon>Pelagomonadaceae</taxon>
        <taxon>Pelagomonas</taxon>
    </lineage>
</organism>
<dbReference type="PANTHER" id="PTHR12176">
    <property type="entry name" value="SAM-DEPENDENT METHYLTRANSFERASE SUPERFAMILY PROTEIN"/>
    <property type="match status" value="1"/>
</dbReference>
<evidence type="ECO:0000259" key="4">
    <source>
        <dbReference type="Pfam" id="PF08241"/>
    </source>
</evidence>
<dbReference type="Proteomes" id="UP000789595">
    <property type="component" value="Unassembled WGS sequence"/>
</dbReference>
<dbReference type="InterPro" id="IPR013216">
    <property type="entry name" value="Methyltransf_11"/>
</dbReference>
<dbReference type="EMBL" id="CAKKNE010000002">
    <property type="protein sequence ID" value="CAH0369006.1"/>
    <property type="molecule type" value="Genomic_DNA"/>
</dbReference>
<name>A0A8J2SEG9_9STRA</name>
<keyword evidence="3" id="KW-0808">Transferase</keyword>
<reference evidence="5" key="1">
    <citation type="submission" date="2021-11" db="EMBL/GenBank/DDBJ databases">
        <authorList>
            <consortium name="Genoscope - CEA"/>
            <person name="William W."/>
        </authorList>
    </citation>
    <scope>NUCLEOTIDE SEQUENCE</scope>
</reference>
<dbReference type="InterPro" id="IPR029063">
    <property type="entry name" value="SAM-dependent_MTases_sf"/>
</dbReference>
<protein>
    <recommendedName>
        <fullName evidence="4">Methyltransferase type 11 domain-containing protein</fullName>
    </recommendedName>
</protein>
<dbReference type="GO" id="GO:0008757">
    <property type="term" value="F:S-adenosylmethionine-dependent methyltransferase activity"/>
    <property type="evidence" value="ECO:0007669"/>
    <property type="project" value="InterPro"/>
</dbReference>
<dbReference type="SUPFAM" id="SSF53335">
    <property type="entry name" value="S-adenosyl-L-methionine-dependent methyltransferases"/>
    <property type="match status" value="1"/>
</dbReference>
<evidence type="ECO:0000313" key="6">
    <source>
        <dbReference type="Proteomes" id="UP000789595"/>
    </source>
</evidence>
<dbReference type="Gene3D" id="3.40.50.150">
    <property type="entry name" value="Vaccinia Virus protein VP39"/>
    <property type="match status" value="1"/>
</dbReference>
<accession>A0A8J2SEG9</accession>
<comment type="similarity">
    <text evidence="1">Belongs to the methyltransferase superfamily.</text>
</comment>
<keyword evidence="2" id="KW-0489">Methyltransferase</keyword>
<dbReference type="OrthoDB" id="41363at2759"/>
<proteinExistence type="inferred from homology"/>
<comment type="caution">
    <text evidence="5">The sequence shown here is derived from an EMBL/GenBank/DDBJ whole genome shotgun (WGS) entry which is preliminary data.</text>
</comment>
<dbReference type="Pfam" id="PF08241">
    <property type="entry name" value="Methyltransf_11"/>
    <property type="match status" value="1"/>
</dbReference>